<dbReference type="GO" id="GO:0005524">
    <property type="term" value="F:ATP binding"/>
    <property type="evidence" value="ECO:0007669"/>
    <property type="project" value="InterPro"/>
</dbReference>
<dbReference type="Pfam" id="PF13304">
    <property type="entry name" value="AAA_21"/>
    <property type="match status" value="1"/>
</dbReference>
<dbReference type="PANTHER" id="PTHR43581">
    <property type="entry name" value="ATP/GTP PHOSPHATASE"/>
    <property type="match status" value="1"/>
</dbReference>
<dbReference type="OrthoDB" id="9815944at2"/>
<dbReference type="InterPro" id="IPR027417">
    <property type="entry name" value="P-loop_NTPase"/>
</dbReference>
<dbReference type="GO" id="GO:0016887">
    <property type="term" value="F:ATP hydrolysis activity"/>
    <property type="evidence" value="ECO:0007669"/>
    <property type="project" value="InterPro"/>
</dbReference>
<keyword evidence="3" id="KW-1185">Reference proteome</keyword>
<dbReference type="AlphaFoldDB" id="A0A0B4XSR5"/>
<accession>A0A0B4XSR5</accession>
<dbReference type="InterPro" id="IPR051396">
    <property type="entry name" value="Bact_Antivir_Def_Nuclease"/>
</dbReference>
<feature type="domain" description="ATPase AAA-type core" evidence="1">
    <location>
        <begin position="176"/>
        <end position="330"/>
    </location>
</feature>
<gene>
    <name evidence="2" type="ORF">S7S_16840</name>
</gene>
<dbReference type="Gene3D" id="3.40.50.300">
    <property type="entry name" value="P-loop containing nucleotide triphosphate hydrolases"/>
    <property type="match status" value="1"/>
</dbReference>
<dbReference type="SUPFAM" id="SSF52540">
    <property type="entry name" value="P-loop containing nucleoside triphosphate hydrolases"/>
    <property type="match status" value="1"/>
</dbReference>
<protein>
    <recommendedName>
        <fullName evidence="1">ATPase AAA-type core domain-containing protein</fullName>
    </recommendedName>
</protein>
<dbReference type="InterPro" id="IPR003959">
    <property type="entry name" value="ATPase_AAA_core"/>
</dbReference>
<proteinExistence type="predicted"/>
<reference evidence="2 3" key="1">
    <citation type="journal article" date="2012" name="J. Bacteriol.">
        <title>Genome sequence of an alkane-degrading bacterium, Alcanivorax pacificus type strain W11-5, isolated from deep sea sediment.</title>
        <authorList>
            <person name="Lai Q."/>
            <person name="Shao Z."/>
        </authorList>
    </citation>
    <scope>NUCLEOTIDE SEQUENCE [LARGE SCALE GENOMIC DNA]</scope>
    <source>
        <strain evidence="2 3">W11-5</strain>
    </source>
</reference>
<dbReference type="RefSeq" id="WP_008733037.1">
    <property type="nucleotide sequence ID" value="NZ_CP004387.1"/>
</dbReference>
<dbReference type="EMBL" id="CP004387">
    <property type="protein sequence ID" value="AJD49780.1"/>
    <property type="molecule type" value="Genomic_DNA"/>
</dbReference>
<dbReference type="KEGG" id="apac:S7S_16840"/>
<dbReference type="HOGENOM" id="CLU_485431_0_0_6"/>
<dbReference type="Proteomes" id="UP000006764">
    <property type="component" value="Chromosome"/>
</dbReference>
<sequence length="561" mass="62673">MKIRSISFLNDPILGSLDLDFQIDGQASSTIYVAGENGTGKTAILNAVFRLANIQPNSISEGSTISYRIQLSQQEVVLLSQNRSLQVPKGSVLDENIEVKLVGEGRHDWNGIKLFATVNGNRKEFPGHILADQGTKSIFKILFSDVAINFTPKEIGSVTAKNLDEVAISQKTTHNLATEITQLMIDIQALDDADLSKWVRENKGQKVDERVLDRRISRFQKAFSSMFPSKHYEEIRNVGGKKKVVFNDSGRECFIGDLSSGEKQIVFRGGFFLKDLGAVVGAVGLIDEPEISLHPDWQLKIMSFYKSILDVSQDKTKSQIIVATHSPFVLQNYNKSSEKIIVLKRASDGAIVVEKEPTFYGWTHEKAIREAFDIKIDADVSAPLILVEGETDERYLNEAVKKLGVDLKGAEIRWVGRIGERGDAEFTGDKALNHTLAFAKSNPEAVGRPLVLLYDSDTNKPESNHGFVAVRTMPFKMDRNIKKGIENLIRVPNDVDLIDFASVTERTDDYGMPNIIRKLDKAKFCDYIIERSRTGDCDDLFEDFRGLFQELGDAVDCLSER</sequence>
<evidence type="ECO:0000313" key="2">
    <source>
        <dbReference type="EMBL" id="AJD49780.1"/>
    </source>
</evidence>
<evidence type="ECO:0000313" key="3">
    <source>
        <dbReference type="Proteomes" id="UP000006764"/>
    </source>
</evidence>
<dbReference type="PANTHER" id="PTHR43581:SF2">
    <property type="entry name" value="EXCINUCLEASE ATPASE SUBUNIT"/>
    <property type="match status" value="1"/>
</dbReference>
<evidence type="ECO:0000259" key="1">
    <source>
        <dbReference type="Pfam" id="PF13304"/>
    </source>
</evidence>
<organism evidence="2 3">
    <name type="scientific">Isoalcanivorax pacificus W11-5</name>
    <dbReference type="NCBI Taxonomy" id="391936"/>
    <lineage>
        <taxon>Bacteria</taxon>
        <taxon>Pseudomonadati</taxon>
        <taxon>Pseudomonadota</taxon>
        <taxon>Gammaproteobacteria</taxon>
        <taxon>Oceanospirillales</taxon>
        <taxon>Alcanivoracaceae</taxon>
        <taxon>Isoalcanivorax</taxon>
    </lineage>
</organism>
<name>A0A0B4XSR5_9GAMM</name>